<dbReference type="Gene3D" id="2.30.30.40">
    <property type="entry name" value="SH3 Domains"/>
    <property type="match status" value="1"/>
</dbReference>
<dbReference type="Proteomes" id="UP001501169">
    <property type="component" value="Unassembled WGS sequence"/>
</dbReference>
<gene>
    <name evidence="4" type="ORF">GCM10009098_20800</name>
</gene>
<dbReference type="InterPro" id="IPR003646">
    <property type="entry name" value="SH3-like_bac-type"/>
</dbReference>
<protein>
    <recommendedName>
        <fullName evidence="3">SH3b domain-containing protein</fullName>
    </recommendedName>
</protein>
<dbReference type="Pfam" id="PF08239">
    <property type="entry name" value="SH3_3"/>
    <property type="match status" value="1"/>
</dbReference>
<evidence type="ECO:0000256" key="1">
    <source>
        <dbReference type="ARBA" id="ARBA00022729"/>
    </source>
</evidence>
<dbReference type="Gene3D" id="2.40.160.20">
    <property type="match status" value="1"/>
</dbReference>
<dbReference type="SMART" id="SM00287">
    <property type="entry name" value="SH3b"/>
    <property type="match status" value="1"/>
</dbReference>
<feature type="domain" description="SH3b" evidence="3">
    <location>
        <begin position="18"/>
        <end position="81"/>
    </location>
</feature>
<dbReference type="Pfam" id="PF13505">
    <property type="entry name" value="OMP_b-brl"/>
    <property type="match status" value="1"/>
</dbReference>
<dbReference type="RefSeq" id="WP_226767122.1">
    <property type="nucleotide sequence ID" value="NZ_BAAAEO010000003.1"/>
</dbReference>
<dbReference type="SUPFAM" id="SSF56925">
    <property type="entry name" value="OMPA-like"/>
    <property type="match status" value="1"/>
</dbReference>
<organism evidence="4 5">
    <name type="scientific">Rheinheimera aquimaris</name>
    <dbReference type="NCBI Taxonomy" id="412437"/>
    <lineage>
        <taxon>Bacteria</taxon>
        <taxon>Pseudomonadati</taxon>
        <taxon>Pseudomonadota</taxon>
        <taxon>Gammaproteobacteria</taxon>
        <taxon>Chromatiales</taxon>
        <taxon>Chromatiaceae</taxon>
        <taxon>Rheinheimera</taxon>
    </lineage>
</organism>
<sequence>MRYLLLCLCLITWPLLAEPVAVKVSGDFVNLHSGAGRGYPVLQVALKGEQLTLLTRRTDWVQVEFKQQKYWLARADLTQLMTLQQQTFSLSDDRLAAYEQRSLEAGLLLGDFNGSSLYQLSVAYNFTPYIQTELAIGQANGDQADNLSAELSVYLSPMPHWRISPYFGIGGGVLRTTPRTILVQTQDRNNSLASMELGLRYYLSRNFIARAGYRRSVIVTDRNDNEEIDTWKLGFSVFF</sequence>
<keyword evidence="5" id="KW-1185">Reference proteome</keyword>
<reference evidence="4 5" key="1">
    <citation type="journal article" date="2019" name="Int. J. Syst. Evol. Microbiol.">
        <title>The Global Catalogue of Microorganisms (GCM) 10K type strain sequencing project: providing services to taxonomists for standard genome sequencing and annotation.</title>
        <authorList>
            <consortium name="The Broad Institute Genomics Platform"/>
            <consortium name="The Broad Institute Genome Sequencing Center for Infectious Disease"/>
            <person name="Wu L."/>
            <person name="Ma J."/>
        </authorList>
    </citation>
    <scope>NUCLEOTIDE SEQUENCE [LARGE SCALE GENOMIC DNA]</scope>
    <source>
        <strain evidence="4 5">JCM 14331</strain>
    </source>
</reference>
<feature type="chain" id="PRO_5046727115" description="SH3b domain-containing protein" evidence="2">
    <location>
        <begin position="18"/>
        <end position="239"/>
    </location>
</feature>
<comment type="caution">
    <text evidence="4">The sequence shown here is derived from an EMBL/GenBank/DDBJ whole genome shotgun (WGS) entry which is preliminary data.</text>
</comment>
<evidence type="ECO:0000259" key="3">
    <source>
        <dbReference type="PROSITE" id="PS51781"/>
    </source>
</evidence>
<feature type="signal peptide" evidence="2">
    <location>
        <begin position="1"/>
        <end position="17"/>
    </location>
</feature>
<dbReference type="InterPro" id="IPR027385">
    <property type="entry name" value="Beta-barrel_OMP"/>
</dbReference>
<dbReference type="PROSITE" id="PS51781">
    <property type="entry name" value="SH3B"/>
    <property type="match status" value="1"/>
</dbReference>
<evidence type="ECO:0000313" key="5">
    <source>
        <dbReference type="Proteomes" id="UP001501169"/>
    </source>
</evidence>
<proteinExistence type="predicted"/>
<evidence type="ECO:0000256" key="2">
    <source>
        <dbReference type="SAM" id="SignalP"/>
    </source>
</evidence>
<keyword evidence="1 2" id="KW-0732">Signal</keyword>
<evidence type="ECO:0000313" key="4">
    <source>
        <dbReference type="EMBL" id="GAA0552928.1"/>
    </source>
</evidence>
<accession>A0ABN1DUX1</accession>
<dbReference type="InterPro" id="IPR011250">
    <property type="entry name" value="OMP/PagP_B-barrel"/>
</dbReference>
<dbReference type="EMBL" id="BAAAEO010000003">
    <property type="protein sequence ID" value="GAA0552928.1"/>
    <property type="molecule type" value="Genomic_DNA"/>
</dbReference>
<name>A0ABN1DUX1_9GAMM</name>